<dbReference type="Proteomes" id="UP001596512">
    <property type="component" value="Unassembled WGS sequence"/>
</dbReference>
<name>A0ABW2TL62_9PSEU</name>
<feature type="compositionally biased region" description="Basic residues" evidence="1">
    <location>
        <begin position="7"/>
        <end position="21"/>
    </location>
</feature>
<dbReference type="EMBL" id="JBHTEY010000004">
    <property type="protein sequence ID" value="MFC7613780.1"/>
    <property type="molecule type" value="Genomic_DNA"/>
</dbReference>
<evidence type="ECO:0000313" key="3">
    <source>
        <dbReference type="Proteomes" id="UP001596512"/>
    </source>
</evidence>
<comment type="caution">
    <text evidence="2">The sequence shown here is derived from an EMBL/GenBank/DDBJ whole genome shotgun (WGS) entry which is preliminary data.</text>
</comment>
<sequence length="121" mass="13295">MAAGGLRRLRRLPRQRTHPRPGRPGPGRPGARRGPPPALPEDRAFRAEGKELDLAYQQAWSVARFIAERFGEVELVELYRSVAGAGPVSAAETDALLRKAIGLDRASLQVQWRDHLRGALG</sequence>
<evidence type="ECO:0000256" key="1">
    <source>
        <dbReference type="SAM" id="MobiDB-lite"/>
    </source>
</evidence>
<reference evidence="3" key="1">
    <citation type="journal article" date="2019" name="Int. J. Syst. Evol. Microbiol.">
        <title>The Global Catalogue of Microorganisms (GCM) 10K type strain sequencing project: providing services to taxonomists for standard genome sequencing and annotation.</title>
        <authorList>
            <consortium name="The Broad Institute Genomics Platform"/>
            <consortium name="The Broad Institute Genome Sequencing Center for Infectious Disease"/>
            <person name="Wu L."/>
            <person name="Ma J."/>
        </authorList>
    </citation>
    <scope>NUCLEOTIDE SEQUENCE [LARGE SCALE GENOMIC DNA]</scope>
    <source>
        <strain evidence="3">JCM 17695</strain>
    </source>
</reference>
<gene>
    <name evidence="2" type="ORF">ACFQV2_09540</name>
</gene>
<feature type="region of interest" description="Disordered" evidence="1">
    <location>
        <begin position="1"/>
        <end position="42"/>
    </location>
</feature>
<keyword evidence="3" id="KW-1185">Reference proteome</keyword>
<protein>
    <submittedName>
        <fullName evidence="2">Uncharacterized protein</fullName>
    </submittedName>
</protein>
<accession>A0ABW2TL62</accession>
<organism evidence="2 3">
    <name type="scientific">Actinokineospora soli</name>
    <dbReference type="NCBI Taxonomy" id="1048753"/>
    <lineage>
        <taxon>Bacteria</taxon>
        <taxon>Bacillati</taxon>
        <taxon>Actinomycetota</taxon>
        <taxon>Actinomycetes</taxon>
        <taxon>Pseudonocardiales</taxon>
        <taxon>Pseudonocardiaceae</taxon>
        <taxon>Actinokineospora</taxon>
    </lineage>
</organism>
<evidence type="ECO:0000313" key="2">
    <source>
        <dbReference type="EMBL" id="MFC7613780.1"/>
    </source>
</evidence>
<proteinExistence type="predicted"/>